<dbReference type="InterPro" id="IPR023213">
    <property type="entry name" value="CAT-like_dom_sf"/>
</dbReference>
<dbReference type="SUPFAM" id="SSF52777">
    <property type="entry name" value="CoA-dependent acyltransferases"/>
    <property type="match status" value="1"/>
</dbReference>
<sequence length="474" mass="49490">MAALLHLRLTSSFLPSTSSRPSFGRRPSRRPAAHSTRISAKIREIFMPALSSTMTEGKIVSWVKSEGERLAKGESVVVVESDKADMDVETFYDGYLAAIMVEEGGVAPVGSAIALLAESEDEIPLAKSQASSSSSSASAAAPPAASPPPPPAQAPSSPPPQTIAPPPPKPSPVAASSTHPASDGGQRIVATPYAKKLAKDLKVDLALVVGTGPMGRVVAKDVEAAAAVLAVPPQTVVESGSAKAPSSPTIQLGTVVPFTTMQGAVSKNMVESLSVPTFRVGYTITTNALDELYKKVKPKGVTMTALLAKATAMALTKHPVVNSSCRDGKSFTYNSSINIAVAVAIDGGLITPVLQDADKVDLYSLSRKWKELVDKARAKQLQPHEYNTGTFTLSNLGMFGVDRFDAILPPGTGAIMAVGASELTVVASKDGRIGLKNQMQVNVTADHRVIYGADLAAFLQTLAQIIENPKALTM</sequence>
<reference evidence="8 9" key="1">
    <citation type="submission" date="2023-10" db="EMBL/GenBank/DDBJ databases">
        <title>Chromosome-scale genome assembly provides insights into flower coloration mechanisms of Canna indica.</title>
        <authorList>
            <person name="Li C."/>
        </authorList>
    </citation>
    <scope>NUCLEOTIDE SEQUENCE [LARGE SCALE GENOMIC DNA]</scope>
    <source>
        <tissue evidence="8">Flower</tissue>
    </source>
</reference>
<dbReference type="Proteomes" id="UP001327560">
    <property type="component" value="Chromosome 7"/>
</dbReference>
<keyword evidence="3" id="KW-0809">Transit peptide</keyword>
<dbReference type="Pfam" id="PF00198">
    <property type="entry name" value="2-oxoacid_dh"/>
    <property type="match status" value="1"/>
</dbReference>
<dbReference type="PROSITE" id="PS00189">
    <property type="entry name" value="LIPOYL"/>
    <property type="match status" value="1"/>
</dbReference>
<dbReference type="GO" id="GO:0009941">
    <property type="term" value="C:chloroplast envelope"/>
    <property type="evidence" value="ECO:0007669"/>
    <property type="project" value="TreeGrafter"/>
</dbReference>
<evidence type="ECO:0000259" key="6">
    <source>
        <dbReference type="PROSITE" id="PS50968"/>
    </source>
</evidence>
<accession>A0AAQ3KQK6</accession>
<dbReference type="InterPro" id="IPR004167">
    <property type="entry name" value="PSBD"/>
</dbReference>
<keyword evidence="4" id="KW-0808">Transferase</keyword>
<dbReference type="GO" id="GO:0006086">
    <property type="term" value="P:pyruvate decarboxylation to acetyl-CoA"/>
    <property type="evidence" value="ECO:0007669"/>
    <property type="project" value="InterPro"/>
</dbReference>
<dbReference type="Gene3D" id="3.30.559.10">
    <property type="entry name" value="Chloramphenicol acetyltransferase-like domain"/>
    <property type="match status" value="1"/>
</dbReference>
<dbReference type="Pfam" id="PF02817">
    <property type="entry name" value="E3_binding"/>
    <property type="match status" value="1"/>
</dbReference>
<feature type="compositionally biased region" description="Low complexity" evidence="5">
    <location>
        <begin position="128"/>
        <end position="143"/>
    </location>
</feature>
<feature type="compositionally biased region" description="Pro residues" evidence="5">
    <location>
        <begin position="144"/>
        <end position="171"/>
    </location>
</feature>
<dbReference type="PANTHER" id="PTHR23151">
    <property type="entry name" value="DIHYDROLIPOAMIDE ACETYL/SUCCINYL-TRANSFERASE-RELATED"/>
    <property type="match status" value="1"/>
</dbReference>
<dbReference type="EC" id="2.3.1.-" evidence="4"/>
<dbReference type="InterPro" id="IPR001078">
    <property type="entry name" value="2-oxoacid_DH_actylTfrase"/>
</dbReference>
<gene>
    <name evidence="8" type="ORF">Cni_G21663</name>
</gene>
<dbReference type="Gene3D" id="4.10.320.10">
    <property type="entry name" value="E3-binding domain"/>
    <property type="match status" value="1"/>
</dbReference>
<keyword evidence="4" id="KW-0012">Acyltransferase</keyword>
<dbReference type="EMBL" id="CP136896">
    <property type="protein sequence ID" value="WOL12895.1"/>
    <property type="molecule type" value="Genomic_DNA"/>
</dbReference>
<dbReference type="Gene3D" id="2.40.50.100">
    <property type="match status" value="1"/>
</dbReference>
<evidence type="ECO:0000313" key="8">
    <source>
        <dbReference type="EMBL" id="WOL12895.1"/>
    </source>
</evidence>
<dbReference type="FunFam" id="2.40.50.100:FF:000010">
    <property type="entry name" value="Acetyltransferase component of pyruvate dehydrogenase complex"/>
    <property type="match status" value="1"/>
</dbReference>
<keyword evidence="2 4" id="KW-0450">Lipoyl</keyword>
<dbReference type="GO" id="GO:0004742">
    <property type="term" value="F:dihydrolipoyllysine-residue acetyltransferase activity"/>
    <property type="evidence" value="ECO:0007669"/>
    <property type="project" value="TreeGrafter"/>
</dbReference>
<comment type="similarity">
    <text evidence="1 4">Belongs to the 2-oxoacid dehydrogenase family.</text>
</comment>
<feature type="region of interest" description="Disordered" evidence="5">
    <location>
        <begin position="126"/>
        <end position="186"/>
    </location>
</feature>
<dbReference type="InterPro" id="IPR036625">
    <property type="entry name" value="E3-bd_dom_sf"/>
</dbReference>
<dbReference type="Pfam" id="PF00364">
    <property type="entry name" value="Biotin_lipoyl"/>
    <property type="match status" value="1"/>
</dbReference>
<evidence type="ECO:0000256" key="1">
    <source>
        <dbReference type="ARBA" id="ARBA00007317"/>
    </source>
</evidence>
<name>A0AAQ3KQK6_9LILI</name>
<evidence type="ECO:0000256" key="3">
    <source>
        <dbReference type="ARBA" id="ARBA00022946"/>
    </source>
</evidence>
<dbReference type="InterPro" id="IPR011053">
    <property type="entry name" value="Single_hybrid_motif"/>
</dbReference>
<dbReference type="InterPro" id="IPR003016">
    <property type="entry name" value="2-oxoA_DH_lipoyl-BS"/>
</dbReference>
<protein>
    <recommendedName>
        <fullName evidence="4">Dihydrolipoamide acetyltransferase component of pyruvate dehydrogenase complex</fullName>
        <ecNumber evidence="4">2.3.1.-</ecNumber>
    </recommendedName>
</protein>
<evidence type="ECO:0000259" key="7">
    <source>
        <dbReference type="PROSITE" id="PS51826"/>
    </source>
</evidence>
<feature type="domain" description="Peripheral subunit-binding (PSBD)" evidence="7">
    <location>
        <begin position="189"/>
        <end position="226"/>
    </location>
</feature>
<proteinExistence type="inferred from homology"/>
<feature type="domain" description="Lipoyl-binding" evidence="6">
    <location>
        <begin position="42"/>
        <end position="117"/>
    </location>
</feature>
<dbReference type="FunFam" id="3.30.559.10:FF:000018">
    <property type="entry name" value="Dihydrolipoamide acetyltransferase component of pyruvate dehydrogenase complex"/>
    <property type="match status" value="1"/>
</dbReference>
<evidence type="ECO:0000256" key="5">
    <source>
        <dbReference type="SAM" id="MobiDB-lite"/>
    </source>
</evidence>
<dbReference type="CDD" id="cd06849">
    <property type="entry name" value="lipoyl_domain"/>
    <property type="match status" value="1"/>
</dbReference>
<dbReference type="PROSITE" id="PS50968">
    <property type="entry name" value="BIOTINYL_LIPOYL"/>
    <property type="match status" value="1"/>
</dbReference>
<evidence type="ECO:0000256" key="4">
    <source>
        <dbReference type="RuleBase" id="RU003423"/>
    </source>
</evidence>
<dbReference type="InterPro" id="IPR045257">
    <property type="entry name" value="E2/Pdx1"/>
</dbReference>
<dbReference type="PROSITE" id="PS51826">
    <property type="entry name" value="PSBD"/>
    <property type="match status" value="1"/>
</dbReference>
<dbReference type="InterPro" id="IPR000089">
    <property type="entry name" value="Biotin_lipoyl"/>
</dbReference>
<keyword evidence="9" id="KW-1185">Reference proteome</keyword>
<evidence type="ECO:0000313" key="9">
    <source>
        <dbReference type="Proteomes" id="UP001327560"/>
    </source>
</evidence>
<organism evidence="8 9">
    <name type="scientific">Canna indica</name>
    <name type="common">Indian-shot</name>
    <dbReference type="NCBI Taxonomy" id="4628"/>
    <lineage>
        <taxon>Eukaryota</taxon>
        <taxon>Viridiplantae</taxon>
        <taxon>Streptophyta</taxon>
        <taxon>Embryophyta</taxon>
        <taxon>Tracheophyta</taxon>
        <taxon>Spermatophyta</taxon>
        <taxon>Magnoliopsida</taxon>
        <taxon>Liliopsida</taxon>
        <taxon>Zingiberales</taxon>
        <taxon>Cannaceae</taxon>
        <taxon>Canna</taxon>
    </lineage>
</organism>
<dbReference type="SUPFAM" id="SSF47005">
    <property type="entry name" value="Peripheral subunit-binding domain of 2-oxo acid dehydrogenase complex"/>
    <property type="match status" value="1"/>
</dbReference>
<dbReference type="AlphaFoldDB" id="A0AAQ3KQK6"/>
<dbReference type="SUPFAM" id="SSF51230">
    <property type="entry name" value="Single hybrid motif"/>
    <property type="match status" value="1"/>
</dbReference>
<dbReference type="GO" id="GO:0045254">
    <property type="term" value="C:pyruvate dehydrogenase complex"/>
    <property type="evidence" value="ECO:0007669"/>
    <property type="project" value="InterPro"/>
</dbReference>
<evidence type="ECO:0000256" key="2">
    <source>
        <dbReference type="ARBA" id="ARBA00022823"/>
    </source>
</evidence>
<dbReference type="GO" id="GO:0009534">
    <property type="term" value="C:chloroplast thylakoid"/>
    <property type="evidence" value="ECO:0007669"/>
    <property type="project" value="TreeGrafter"/>
</dbReference>
<dbReference type="PANTHER" id="PTHR23151:SF75">
    <property type="entry name" value="DIHYDROLIPOYLLYSINE-RESIDUE ACETYLTRANSFERASE COMPONENT 5 OF PYRUVATE DEHYDROGENASE COMPLEX, CHLOROPLASTIC"/>
    <property type="match status" value="1"/>
</dbReference>
<comment type="cofactor">
    <cofactor evidence="4">
        <name>(R)-lipoate</name>
        <dbReference type="ChEBI" id="CHEBI:83088"/>
    </cofactor>
</comment>